<dbReference type="Pfam" id="PF01370">
    <property type="entry name" value="Epimerase"/>
    <property type="match status" value="1"/>
</dbReference>
<comment type="caution">
    <text evidence="2">The sequence shown here is derived from an EMBL/GenBank/DDBJ whole genome shotgun (WGS) entry which is preliminary data.</text>
</comment>
<dbReference type="PANTHER" id="PTHR48079">
    <property type="entry name" value="PROTEIN YEEZ"/>
    <property type="match status" value="1"/>
</dbReference>
<dbReference type="InterPro" id="IPR036291">
    <property type="entry name" value="NAD(P)-bd_dom_sf"/>
</dbReference>
<proteinExistence type="predicted"/>
<gene>
    <name evidence="2" type="ORF">CVV68_07535</name>
</gene>
<dbReference type="Proteomes" id="UP000247832">
    <property type="component" value="Unassembled WGS sequence"/>
</dbReference>
<dbReference type="GO" id="GO:0004029">
    <property type="term" value="F:aldehyde dehydrogenase (NAD+) activity"/>
    <property type="evidence" value="ECO:0007669"/>
    <property type="project" value="TreeGrafter"/>
</dbReference>
<dbReference type="RefSeq" id="WP_110500465.1">
    <property type="nucleotide sequence ID" value="NZ_QJVD01000006.1"/>
</dbReference>
<accession>A0A2V5LLD3</accession>
<organism evidence="2 3">
    <name type="scientific">Arthrobacter livingstonensis</name>
    <dbReference type="NCBI Taxonomy" id="670078"/>
    <lineage>
        <taxon>Bacteria</taxon>
        <taxon>Bacillati</taxon>
        <taxon>Actinomycetota</taxon>
        <taxon>Actinomycetes</taxon>
        <taxon>Micrococcales</taxon>
        <taxon>Micrococcaceae</taxon>
        <taxon>Arthrobacter</taxon>
    </lineage>
</organism>
<dbReference type="EMBL" id="QJVD01000006">
    <property type="protein sequence ID" value="PYI68250.1"/>
    <property type="molecule type" value="Genomic_DNA"/>
</dbReference>
<dbReference type="SUPFAM" id="SSF51735">
    <property type="entry name" value="NAD(P)-binding Rossmann-fold domains"/>
    <property type="match status" value="1"/>
</dbReference>
<reference evidence="2 3" key="1">
    <citation type="submission" date="2018-05" db="EMBL/GenBank/DDBJ databases">
        <title>Genetic diversity of glacier-inhabiting Cryobacterium bacteria in China and description of Cryobacterium mengkeensis sp. nov. and Arthrobacter glacialis sp. nov.</title>
        <authorList>
            <person name="Liu Q."/>
            <person name="Xin Y.-H."/>
        </authorList>
    </citation>
    <scope>NUCLEOTIDE SEQUENCE [LARGE SCALE GENOMIC DNA]</scope>
    <source>
        <strain evidence="2 3">LI2</strain>
    </source>
</reference>
<evidence type="ECO:0000313" key="3">
    <source>
        <dbReference type="Proteomes" id="UP000247832"/>
    </source>
</evidence>
<dbReference type="AlphaFoldDB" id="A0A2V5LLD3"/>
<protein>
    <submittedName>
        <fullName evidence="2">3-beta hydroxysteroid dehydrogenase</fullName>
    </submittedName>
</protein>
<sequence length="372" mass="40063">MVLAALWPRRLARYRRSFLPPSASTFSAERTRARLPRAFRWRRSPHHHFFRPITHKDEVHARFVTGGTGHSGSHIIPELIAAGHEVTGLARSDASAAALSALGATVRRGDLQDLDGLKEAAADSDGVIHVAHRQDLLPFGGMDAVAAAEIPVMLAYGEALAGTGKPLVVAGSVGSSGQLGRRATEEDPALFVDDEHRGTLRVRNVVETTVIGLAEQGVRSSVVRIANIAHGTSDRAGFLPMLIALANERGFAGYPGDGANVWNAVHIRDIALLFRLALEKGEAGRYWHAVEDEGIPFREIAEAIGSRLSLPAVSIPLDELMLPGYFGFMANIVTQSYPTSNVITREALGWEPTHPGLIADLDNGHYLPEGRS</sequence>
<evidence type="ECO:0000313" key="2">
    <source>
        <dbReference type="EMBL" id="PYI68250.1"/>
    </source>
</evidence>
<dbReference type="GO" id="GO:0005737">
    <property type="term" value="C:cytoplasm"/>
    <property type="evidence" value="ECO:0007669"/>
    <property type="project" value="TreeGrafter"/>
</dbReference>
<keyword evidence="3" id="KW-1185">Reference proteome</keyword>
<feature type="domain" description="NAD-dependent epimerase/dehydratase" evidence="1">
    <location>
        <begin position="63"/>
        <end position="284"/>
    </location>
</feature>
<evidence type="ECO:0000259" key="1">
    <source>
        <dbReference type="Pfam" id="PF01370"/>
    </source>
</evidence>
<dbReference type="Gene3D" id="3.40.50.720">
    <property type="entry name" value="NAD(P)-binding Rossmann-like Domain"/>
    <property type="match status" value="1"/>
</dbReference>
<dbReference type="CDD" id="cd05262">
    <property type="entry name" value="SDR_a7"/>
    <property type="match status" value="1"/>
</dbReference>
<dbReference type="InterPro" id="IPR001509">
    <property type="entry name" value="Epimerase_deHydtase"/>
</dbReference>
<dbReference type="InterPro" id="IPR051783">
    <property type="entry name" value="NAD(P)-dependent_oxidoreduct"/>
</dbReference>
<name>A0A2V5LLD3_9MICC</name>
<dbReference type="OrthoDB" id="9787292at2"/>
<dbReference type="PANTHER" id="PTHR48079:SF6">
    <property type="entry name" value="NAD(P)-BINDING DOMAIN-CONTAINING PROTEIN-RELATED"/>
    <property type="match status" value="1"/>
</dbReference>